<dbReference type="PANTHER" id="PTHR43427">
    <property type="entry name" value="CHLORIDE CHANNEL PROTEIN CLC-E"/>
    <property type="match status" value="1"/>
</dbReference>
<dbReference type="InterPro" id="IPR050368">
    <property type="entry name" value="ClC-type_chloride_channel"/>
</dbReference>
<evidence type="ECO:0000313" key="6">
    <source>
        <dbReference type="EMBL" id="GAA1798082.1"/>
    </source>
</evidence>
<feature type="transmembrane region" description="Helical" evidence="5">
    <location>
        <begin position="174"/>
        <end position="195"/>
    </location>
</feature>
<comment type="subcellular location">
    <subcellularLocation>
        <location evidence="1">Membrane</location>
        <topology evidence="1">Multi-pass membrane protein</topology>
    </subcellularLocation>
</comment>
<dbReference type="CDD" id="cd00400">
    <property type="entry name" value="Voltage_gated_ClC"/>
    <property type="match status" value="1"/>
</dbReference>
<name>A0ABN2LSH6_9ACTN</name>
<feature type="transmembrane region" description="Helical" evidence="5">
    <location>
        <begin position="318"/>
        <end position="337"/>
    </location>
</feature>
<comment type="caution">
    <text evidence="6">The sequence shown here is derived from an EMBL/GenBank/DDBJ whole genome shotgun (WGS) entry which is preliminary data.</text>
</comment>
<accession>A0ABN2LSH6</accession>
<evidence type="ECO:0000256" key="4">
    <source>
        <dbReference type="ARBA" id="ARBA00023136"/>
    </source>
</evidence>
<dbReference type="InterPro" id="IPR001807">
    <property type="entry name" value="ClC"/>
</dbReference>
<feature type="transmembrane region" description="Helical" evidence="5">
    <location>
        <begin position="47"/>
        <end position="69"/>
    </location>
</feature>
<protein>
    <submittedName>
        <fullName evidence="6">Ion channel protein</fullName>
    </submittedName>
</protein>
<feature type="transmembrane region" description="Helical" evidence="5">
    <location>
        <begin position="249"/>
        <end position="272"/>
    </location>
</feature>
<feature type="transmembrane region" description="Helical" evidence="5">
    <location>
        <begin position="138"/>
        <end position="162"/>
    </location>
</feature>
<keyword evidence="4 5" id="KW-0472">Membrane</keyword>
<feature type="transmembrane region" description="Helical" evidence="5">
    <location>
        <begin position="215"/>
        <end position="237"/>
    </location>
</feature>
<sequence>MLAITPAAIVVGVGCSLLLLVVSWLSETLRHGLWESLPRAWGFDGSTWWWIMLVLTATGLAVGLVVAYVPGHAGPDPATEELIGPPHPASTVPSVLLAATLALAGGVSLGPENPITAANVALACALGVAWRGRDSTPVWVGLAGAGTIGAMFGSPVAAALVLSELPGTDPREPLWDRLFAPLIAACAGSITTLALAQPVFSVDVPPYPGFRPVDIVSAGVIAVIAGLVGIAMVEVFPKMYGLFRRLRHPVAALTCGGLVLGGLGVIGGQITLFKGLSEMKELVAGAAGYPTVNLVVILLVKSVAVVVAASCGFRGGRIFPAIFIGAAVGLVAVRLVPGVPLGLAIGCGVLGVVLAITHQGWLSLLLAATVVMDARLLLPLCIAVLPAWLLIRGRPGMVIGKMTG</sequence>
<dbReference type="SUPFAM" id="SSF81340">
    <property type="entry name" value="Clc chloride channel"/>
    <property type="match status" value="1"/>
</dbReference>
<feature type="transmembrane region" description="Helical" evidence="5">
    <location>
        <begin position="6"/>
        <end position="26"/>
    </location>
</feature>
<dbReference type="Proteomes" id="UP001500218">
    <property type="component" value="Unassembled WGS sequence"/>
</dbReference>
<feature type="transmembrane region" description="Helical" evidence="5">
    <location>
        <begin position="292"/>
        <end position="311"/>
    </location>
</feature>
<dbReference type="EMBL" id="BAAALT010000051">
    <property type="protein sequence ID" value="GAA1798082.1"/>
    <property type="molecule type" value="Genomic_DNA"/>
</dbReference>
<keyword evidence="7" id="KW-1185">Reference proteome</keyword>
<feature type="transmembrane region" description="Helical" evidence="5">
    <location>
        <begin position="374"/>
        <end position="391"/>
    </location>
</feature>
<keyword evidence="2 5" id="KW-0812">Transmembrane</keyword>
<dbReference type="NCBIfam" id="NF002971">
    <property type="entry name" value="PRK03655.1"/>
    <property type="match status" value="1"/>
</dbReference>
<dbReference type="PRINTS" id="PR00762">
    <property type="entry name" value="CLCHANNEL"/>
</dbReference>
<gene>
    <name evidence="6" type="ORF">GCM10009682_19690</name>
</gene>
<dbReference type="Pfam" id="PF00654">
    <property type="entry name" value="Voltage_CLC"/>
    <property type="match status" value="1"/>
</dbReference>
<proteinExistence type="predicted"/>
<dbReference type="Gene3D" id="1.10.3080.10">
    <property type="entry name" value="Clc chloride channel"/>
    <property type="match status" value="1"/>
</dbReference>
<organism evidence="6 7">
    <name type="scientific">Luedemannella flava</name>
    <dbReference type="NCBI Taxonomy" id="349316"/>
    <lineage>
        <taxon>Bacteria</taxon>
        <taxon>Bacillati</taxon>
        <taxon>Actinomycetota</taxon>
        <taxon>Actinomycetes</taxon>
        <taxon>Micromonosporales</taxon>
        <taxon>Micromonosporaceae</taxon>
        <taxon>Luedemannella</taxon>
    </lineage>
</organism>
<evidence type="ECO:0000256" key="2">
    <source>
        <dbReference type="ARBA" id="ARBA00022692"/>
    </source>
</evidence>
<evidence type="ECO:0000256" key="5">
    <source>
        <dbReference type="SAM" id="Phobius"/>
    </source>
</evidence>
<dbReference type="InterPro" id="IPR014743">
    <property type="entry name" value="Cl-channel_core"/>
</dbReference>
<keyword evidence="3 5" id="KW-1133">Transmembrane helix</keyword>
<reference evidence="6 7" key="1">
    <citation type="journal article" date="2019" name="Int. J. Syst. Evol. Microbiol.">
        <title>The Global Catalogue of Microorganisms (GCM) 10K type strain sequencing project: providing services to taxonomists for standard genome sequencing and annotation.</title>
        <authorList>
            <consortium name="The Broad Institute Genomics Platform"/>
            <consortium name="The Broad Institute Genome Sequencing Center for Infectious Disease"/>
            <person name="Wu L."/>
            <person name="Ma J."/>
        </authorList>
    </citation>
    <scope>NUCLEOTIDE SEQUENCE [LARGE SCALE GENOMIC DNA]</scope>
    <source>
        <strain evidence="6 7">JCM 13250</strain>
    </source>
</reference>
<evidence type="ECO:0000256" key="1">
    <source>
        <dbReference type="ARBA" id="ARBA00004141"/>
    </source>
</evidence>
<evidence type="ECO:0000313" key="7">
    <source>
        <dbReference type="Proteomes" id="UP001500218"/>
    </source>
</evidence>
<evidence type="ECO:0000256" key="3">
    <source>
        <dbReference type="ARBA" id="ARBA00022989"/>
    </source>
</evidence>
<feature type="transmembrane region" description="Helical" evidence="5">
    <location>
        <begin position="343"/>
        <end position="367"/>
    </location>
</feature>
<dbReference type="PANTHER" id="PTHR43427:SF9">
    <property type="entry name" value="ION-TRANSPORT PROTEIN YFEO-RELATED"/>
    <property type="match status" value="1"/>
</dbReference>